<dbReference type="EMBL" id="JAYWIO010000007">
    <property type="protein sequence ID" value="KAK7250781.1"/>
    <property type="molecule type" value="Genomic_DNA"/>
</dbReference>
<evidence type="ECO:0000313" key="1">
    <source>
        <dbReference type="EMBL" id="KAK7250781.1"/>
    </source>
</evidence>
<organism evidence="1 2">
    <name type="scientific">Crotalaria pallida</name>
    <name type="common">Smooth rattlebox</name>
    <name type="synonym">Crotalaria striata</name>
    <dbReference type="NCBI Taxonomy" id="3830"/>
    <lineage>
        <taxon>Eukaryota</taxon>
        <taxon>Viridiplantae</taxon>
        <taxon>Streptophyta</taxon>
        <taxon>Embryophyta</taxon>
        <taxon>Tracheophyta</taxon>
        <taxon>Spermatophyta</taxon>
        <taxon>Magnoliopsida</taxon>
        <taxon>eudicotyledons</taxon>
        <taxon>Gunneridae</taxon>
        <taxon>Pentapetalae</taxon>
        <taxon>rosids</taxon>
        <taxon>fabids</taxon>
        <taxon>Fabales</taxon>
        <taxon>Fabaceae</taxon>
        <taxon>Papilionoideae</taxon>
        <taxon>50 kb inversion clade</taxon>
        <taxon>genistoids sensu lato</taxon>
        <taxon>core genistoids</taxon>
        <taxon>Crotalarieae</taxon>
        <taxon>Crotalaria</taxon>
    </lineage>
</organism>
<proteinExistence type="predicted"/>
<keyword evidence="2" id="KW-1185">Reference proteome</keyword>
<evidence type="ECO:0000313" key="2">
    <source>
        <dbReference type="Proteomes" id="UP001372338"/>
    </source>
</evidence>
<comment type="caution">
    <text evidence="1">The sequence shown here is derived from an EMBL/GenBank/DDBJ whole genome shotgun (WGS) entry which is preliminary data.</text>
</comment>
<dbReference type="AlphaFoldDB" id="A0AAN9E8B1"/>
<name>A0AAN9E8B1_CROPI</name>
<accession>A0AAN9E8B1</accession>
<dbReference type="Proteomes" id="UP001372338">
    <property type="component" value="Unassembled WGS sequence"/>
</dbReference>
<reference evidence="1 2" key="1">
    <citation type="submission" date="2024-01" db="EMBL/GenBank/DDBJ databases">
        <title>The genomes of 5 underutilized Papilionoideae crops provide insights into root nodulation and disease resistanc.</title>
        <authorList>
            <person name="Yuan L."/>
        </authorList>
    </citation>
    <scope>NUCLEOTIDE SEQUENCE [LARGE SCALE GENOMIC DNA]</scope>
    <source>
        <strain evidence="1">ZHUSHIDOU_FW_LH</strain>
        <tissue evidence="1">Leaf</tissue>
    </source>
</reference>
<protein>
    <submittedName>
        <fullName evidence="1">Uncharacterized protein</fullName>
    </submittedName>
</protein>
<gene>
    <name evidence="1" type="ORF">RIF29_33452</name>
</gene>
<sequence length="73" mass="8052">MWRKLCVLLEAESLSLFIFSVKNKNKDFGLMTLLTFPLEISADTTHALAALANAMGCYSHFQTAPIDEDGGMI</sequence>